<reference evidence="1 2" key="1">
    <citation type="journal article" date="2019" name="Sci. Rep.">
        <title>Orb-weaving spider Araneus ventricosus genome elucidates the spidroin gene catalogue.</title>
        <authorList>
            <person name="Kono N."/>
            <person name="Nakamura H."/>
            <person name="Ohtoshi R."/>
            <person name="Moran D.A.P."/>
            <person name="Shinohara A."/>
            <person name="Yoshida Y."/>
            <person name="Fujiwara M."/>
            <person name="Mori M."/>
            <person name="Tomita M."/>
            <person name="Arakawa K."/>
        </authorList>
    </citation>
    <scope>NUCLEOTIDE SEQUENCE [LARGE SCALE GENOMIC DNA]</scope>
</reference>
<evidence type="ECO:0000313" key="2">
    <source>
        <dbReference type="Proteomes" id="UP000499080"/>
    </source>
</evidence>
<evidence type="ECO:0000313" key="1">
    <source>
        <dbReference type="EMBL" id="GBO33386.1"/>
    </source>
</evidence>
<sequence length="93" mass="10459">MACAKVDIDRGDFQSFFCYQINIFSWDNEALQSIILDRHSDCWMDSKGKGRPFLPPWAAFPGRHRDKSNCSFKHHSNAVGCGGVPSIQALGLR</sequence>
<keyword evidence="2" id="KW-1185">Reference proteome</keyword>
<organism evidence="1 2">
    <name type="scientific">Araneus ventricosus</name>
    <name type="common">Orbweaver spider</name>
    <name type="synonym">Epeira ventricosa</name>
    <dbReference type="NCBI Taxonomy" id="182803"/>
    <lineage>
        <taxon>Eukaryota</taxon>
        <taxon>Metazoa</taxon>
        <taxon>Ecdysozoa</taxon>
        <taxon>Arthropoda</taxon>
        <taxon>Chelicerata</taxon>
        <taxon>Arachnida</taxon>
        <taxon>Araneae</taxon>
        <taxon>Araneomorphae</taxon>
        <taxon>Entelegynae</taxon>
        <taxon>Araneoidea</taxon>
        <taxon>Araneidae</taxon>
        <taxon>Araneus</taxon>
    </lineage>
</organism>
<dbReference type="EMBL" id="BGPR01056947">
    <property type="protein sequence ID" value="GBO33386.1"/>
    <property type="molecule type" value="Genomic_DNA"/>
</dbReference>
<dbReference type="Proteomes" id="UP000499080">
    <property type="component" value="Unassembled WGS sequence"/>
</dbReference>
<accession>A0A4Y2WAA1</accession>
<proteinExistence type="predicted"/>
<comment type="caution">
    <text evidence="1">The sequence shown here is derived from an EMBL/GenBank/DDBJ whole genome shotgun (WGS) entry which is preliminary data.</text>
</comment>
<dbReference type="AlphaFoldDB" id="A0A4Y2WAA1"/>
<protein>
    <submittedName>
        <fullName evidence="1">Uncharacterized protein</fullName>
    </submittedName>
</protein>
<name>A0A4Y2WAA1_ARAVE</name>
<gene>
    <name evidence="1" type="ORF">AVEN_93603_1</name>
</gene>